<evidence type="ECO:0000256" key="1">
    <source>
        <dbReference type="ARBA" id="ARBA00022448"/>
    </source>
</evidence>
<keyword evidence="4 6" id="KW-0288">FMN</keyword>
<evidence type="ECO:0000256" key="5">
    <source>
        <dbReference type="ARBA" id="ARBA00022982"/>
    </source>
</evidence>
<keyword evidence="6" id="KW-0472">Membrane</keyword>
<gene>
    <name evidence="6" type="primary">rnfG</name>
    <name evidence="8" type="ORF">SCL_2609</name>
</gene>
<evidence type="ECO:0000256" key="3">
    <source>
        <dbReference type="ARBA" id="ARBA00022630"/>
    </source>
</evidence>
<dbReference type="SMART" id="SM00900">
    <property type="entry name" value="FMN_bind"/>
    <property type="match status" value="1"/>
</dbReference>
<evidence type="ECO:0000313" key="9">
    <source>
        <dbReference type="Proteomes" id="UP000243180"/>
    </source>
</evidence>
<dbReference type="HAMAP" id="MF_00479">
    <property type="entry name" value="RsxG_RnfG"/>
    <property type="match status" value="1"/>
</dbReference>
<name>A0A1B4XJA9_9GAMM</name>
<keyword evidence="6" id="KW-0812">Transmembrane</keyword>
<dbReference type="KEGG" id="slim:SCL_2609"/>
<dbReference type="Pfam" id="PF04205">
    <property type="entry name" value="FMN_bind"/>
    <property type="match status" value="1"/>
</dbReference>
<protein>
    <recommendedName>
        <fullName evidence="6">Ion-translocating oxidoreductase complex subunit G</fullName>
        <ecNumber evidence="6">7.-.-.-</ecNumber>
    </recommendedName>
    <alternativeName>
        <fullName evidence="6">Rnf electron transport complex subunit G</fullName>
    </alternativeName>
</protein>
<keyword evidence="6" id="KW-1003">Cell membrane</keyword>
<dbReference type="FunCoup" id="A0A1B4XJA9">
    <property type="interactions" value="64"/>
</dbReference>
<evidence type="ECO:0000256" key="2">
    <source>
        <dbReference type="ARBA" id="ARBA00022553"/>
    </source>
</evidence>
<dbReference type="InterPro" id="IPR010209">
    <property type="entry name" value="Ion_transpt_RnfG/RsxG"/>
</dbReference>
<dbReference type="OrthoDB" id="9794010at2"/>
<dbReference type="PANTHER" id="PTHR36118:SF1">
    <property type="entry name" value="ION-TRANSLOCATING OXIDOREDUCTASE COMPLEX SUBUNIT G"/>
    <property type="match status" value="1"/>
</dbReference>
<dbReference type="PANTHER" id="PTHR36118">
    <property type="entry name" value="ION-TRANSLOCATING OXIDOREDUCTASE COMPLEX SUBUNIT G"/>
    <property type="match status" value="1"/>
</dbReference>
<dbReference type="GO" id="GO:0009055">
    <property type="term" value="F:electron transfer activity"/>
    <property type="evidence" value="ECO:0007669"/>
    <property type="project" value="InterPro"/>
</dbReference>
<dbReference type="Proteomes" id="UP000243180">
    <property type="component" value="Chromosome"/>
</dbReference>
<dbReference type="InParanoid" id="A0A1B4XJA9"/>
<feature type="modified residue" description="FMN phosphoryl threonine" evidence="6">
    <location>
        <position position="194"/>
    </location>
</feature>
<sequence length="226" mass="23767">MSAMAPVTPTSPASRAMIITLGGVALLSGFLLTLVYQLTLPYIEANQRLAVERAVFKIYPQAQTRVGVVLGANGLRPGETAARGEILAHAVYDQTGKLHGLVAEAAAHGYAGVIRLLYGWSPACQCITGISVLQSTETPGFGDKIATDPDFLANFRALDVRLNPEGSALLHPVVTVKHGTKTGAWQVDAISGATITSKAVGRMLNQSAQALLPGVARDLDKIRSKP</sequence>
<comment type="subcellular location">
    <subcellularLocation>
        <location evidence="6">Cell inner membrane</location>
        <topology evidence="6">Single-pass membrane protein</topology>
    </subcellularLocation>
</comment>
<proteinExistence type="inferred from homology"/>
<accession>A0A1B4XJA9</accession>
<dbReference type="PIRSF" id="PIRSF006091">
    <property type="entry name" value="E_trnsport_RnfG"/>
    <property type="match status" value="1"/>
</dbReference>
<dbReference type="EMBL" id="AP014879">
    <property type="protein sequence ID" value="BAV34886.1"/>
    <property type="molecule type" value="Genomic_DNA"/>
</dbReference>
<evidence type="ECO:0000256" key="4">
    <source>
        <dbReference type="ARBA" id="ARBA00022643"/>
    </source>
</evidence>
<comment type="similarity">
    <text evidence="6">Belongs to the RnfG family.</text>
</comment>
<comment type="function">
    <text evidence="6">Part of a membrane-bound complex that couples electron transfer with translocation of ions across the membrane.</text>
</comment>
<keyword evidence="2 6" id="KW-0597">Phosphoprotein</keyword>
<keyword evidence="1 6" id="KW-0813">Transport</keyword>
<keyword evidence="6" id="KW-1278">Translocase</keyword>
<dbReference type="GO" id="GO:0010181">
    <property type="term" value="F:FMN binding"/>
    <property type="evidence" value="ECO:0007669"/>
    <property type="project" value="InterPro"/>
</dbReference>
<feature type="domain" description="FMN-binding" evidence="7">
    <location>
        <begin position="109"/>
        <end position="211"/>
    </location>
</feature>
<comment type="subunit">
    <text evidence="6">The complex is composed of six subunits: RnfA, RnfB, RnfC, RnfD, RnfE and RnfG.</text>
</comment>
<evidence type="ECO:0000256" key="6">
    <source>
        <dbReference type="HAMAP-Rule" id="MF_00479"/>
    </source>
</evidence>
<dbReference type="InterPro" id="IPR007329">
    <property type="entry name" value="FMN-bd"/>
</dbReference>
<dbReference type="AlphaFoldDB" id="A0A1B4XJA9"/>
<keyword evidence="6" id="KW-1133">Transmembrane helix</keyword>
<keyword evidence="6" id="KW-0997">Cell inner membrane</keyword>
<dbReference type="GO" id="GO:0005886">
    <property type="term" value="C:plasma membrane"/>
    <property type="evidence" value="ECO:0007669"/>
    <property type="project" value="UniProtKB-SubCell"/>
</dbReference>
<organism evidence="8 9">
    <name type="scientific">Sulfuricaulis limicola</name>
    <dbReference type="NCBI Taxonomy" id="1620215"/>
    <lineage>
        <taxon>Bacteria</taxon>
        <taxon>Pseudomonadati</taxon>
        <taxon>Pseudomonadota</taxon>
        <taxon>Gammaproteobacteria</taxon>
        <taxon>Acidiferrobacterales</taxon>
        <taxon>Acidiferrobacteraceae</taxon>
        <taxon>Sulfuricaulis</taxon>
    </lineage>
</organism>
<dbReference type="RefSeq" id="WP_096361582.1">
    <property type="nucleotide sequence ID" value="NZ_AP014879.1"/>
</dbReference>
<keyword evidence="5 6" id="KW-0249">Electron transport</keyword>
<evidence type="ECO:0000259" key="7">
    <source>
        <dbReference type="SMART" id="SM00900"/>
    </source>
</evidence>
<evidence type="ECO:0000313" key="8">
    <source>
        <dbReference type="EMBL" id="BAV34886.1"/>
    </source>
</evidence>
<comment type="cofactor">
    <cofactor evidence="6">
        <name>FMN</name>
        <dbReference type="ChEBI" id="CHEBI:58210"/>
    </cofactor>
</comment>
<dbReference type="EC" id="7.-.-.-" evidence="6"/>
<dbReference type="GO" id="GO:0022900">
    <property type="term" value="P:electron transport chain"/>
    <property type="evidence" value="ECO:0007669"/>
    <property type="project" value="UniProtKB-UniRule"/>
</dbReference>
<reference evidence="8 9" key="1">
    <citation type="submission" date="2015-05" db="EMBL/GenBank/DDBJ databases">
        <title>Complete genome sequence of a sulfur-oxidizing gammaproteobacterium strain HA5.</title>
        <authorList>
            <person name="Miura A."/>
            <person name="Kojima H."/>
            <person name="Fukui M."/>
        </authorList>
    </citation>
    <scope>NUCLEOTIDE SEQUENCE [LARGE SCALE GENOMIC DNA]</scope>
    <source>
        <strain evidence="8 9">HA5</strain>
    </source>
</reference>
<keyword evidence="3 6" id="KW-0285">Flavoprotein</keyword>
<keyword evidence="9" id="KW-1185">Reference proteome</keyword>